<dbReference type="AlphaFoldDB" id="A0A544T6V0"/>
<organism evidence="9 10">
    <name type="scientific">Psychrobacillus lasiicapitis</name>
    <dbReference type="NCBI Taxonomy" id="1636719"/>
    <lineage>
        <taxon>Bacteria</taxon>
        <taxon>Bacillati</taxon>
        <taxon>Bacillota</taxon>
        <taxon>Bacilli</taxon>
        <taxon>Bacillales</taxon>
        <taxon>Bacillaceae</taxon>
        <taxon>Psychrobacillus</taxon>
    </lineage>
</organism>
<dbReference type="EMBL" id="VDGH01000006">
    <property type="protein sequence ID" value="TQR13166.1"/>
    <property type="molecule type" value="Genomic_DNA"/>
</dbReference>
<evidence type="ECO:0000313" key="10">
    <source>
        <dbReference type="Proteomes" id="UP000317316"/>
    </source>
</evidence>
<dbReference type="Gene3D" id="1.10.3720.10">
    <property type="entry name" value="MetI-like"/>
    <property type="match status" value="1"/>
</dbReference>
<dbReference type="GO" id="GO:0005886">
    <property type="term" value="C:plasma membrane"/>
    <property type="evidence" value="ECO:0007669"/>
    <property type="project" value="UniProtKB-SubCell"/>
</dbReference>
<dbReference type="Pfam" id="PF00528">
    <property type="entry name" value="BPD_transp_1"/>
    <property type="match status" value="1"/>
</dbReference>
<feature type="transmembrane region" description="Helical" evidence="7">
    <location>
        <begin position="138"/>
        <end position="157"/>
    </location>
</feature>
<evidence type="ECO:0000313" key="9">
    <source>
        <dbReference type="EMBL" id="TQR13166.1"/>
    </source>
</evidence>
<proteinExistence type="inferred from homology"/>
<gene>
    <name evidence="9" type="primary">phnE</name>
    <name evidence="9" type="ORF">FG382_11615</name>
</gene>
<dbReference type="InterPro" id="IPR005769">
    <property type="entry name" value="PhnE/PtxC"/>
</dbReference>
<feature type="transmembrane region" description="Helical" evidence="7">
    <location>
        <begin position="234"/>
        <end position="253"/>
    </location>
</feature>
<comment type="caution">
    <text evidence="9">The sequence shown here is derived from an EMBL/GenBank/DDBJ whole genome shotgun (WGS) entry which is preliminary data.</text>
</comment>
<comment type="similarity">
    <text evidence="7">Belongs to the binding-protein-dependent transport system permease family.</text>
</comment>
<evidence type="ECO:0000256" key="5">
    <source>
        <dbReference type="ARBA" id="ARBA00022989"/>
    </source>
</evidence>
<feature type="transmembrane region" description="Helical" evidence="7">
    <location>
        <begin position="209"/>
        <end position="228"/>
    </location>
</feature>
<keyword evidence="3" id="KW-1003">Cell membrane</keyword>
<dbReference type="Proteomes" id="UP000317316">
    <property type="component" value="Unassembled WGS sequence"/>
</dbReference>
<dbReference type="PANTHER" id="PTHR30043:SF1">
    <property type="entry name" value="ABC TRANSPORT SYSTEM PERMEASE PROTEIN P69"/>
    <property type="match status" value="1"/>
</dbReference>
<comment type="subcellular location">
    <subcellularLocation>
        <location evidence="1 7">Cell membrane</location>
        <topology evidence="1 7">Multi-pass membrane protein</topology>
    </subcellularLocation>
</comment>
<feature type="transmembrane region" description="Helical" evidence="7">
    <location>
        <begin position="108"/>
        <end position="131"/>
    </location>
</feature>
<feature type="transmembrane region" description="Helical" evidence="7">
    <location>
        <begin position="12"/>
        <end position="29"/>
    </location>
</feature>
<keyword evidence="5 7" id="KW-1133">Transmembrane helix</keyword>
<evidence type="ECO:0000256" key="4">
    <source>
        <dbReference type="ARBA" id="ARBA00022692"/>
    </source>
</evidence>
<dbReference type="RefSeq" id="WP_142539047.1">
    <property type="nucleotide sequence ID" value="NZ_BMIE01000004.1"/>
</dbReference>
<dbReference type="InterPro" id="IPR000515">
    <property type="entry name" value="MetI-like"/>
</dbReference>
<evidence type="ECO:0000256" key="7">
    <source>
        <dbReference type="RuleBase" id="RU363032"/>
    </source>
</evidence>
<accession>A0A544T6V0</accession>
<feature type="transmembrane region" description="Helical" evidence="7">
    <location>
        <begin position="35"/>
        <end position="54"/>
    </location>
</feature>
<feature type="domain" description="ABC transmembrane type-1" evidence="8">
    <location>
        <begin position="71"/>
        <end position="254"/>
    </location>
</feature>
<evidence type="ECO:0000256" key="2">
    <source>
        <dbReference type="ARBA" id="ARBA00022448"/>
    </source>
</evidence>
<keyword evidence="2 7" id="KW-0813">Transport</keyword>
<dbReference type="InterPro" id="IPR035906">
    <property type="entry name" value="MetI-like_sf"/>
</dbReference>
<name>A0A544T6V0_9BACI</name>
<feature type="transmembrane region" description="Helical" evidence="7">
    <location>
        <begin position="177"/>
        <end position="202"/>
    </location>
</feature>
<dbReference type="CDD" id="cd06261">
    <property type="entry name" value="TM_PBP2"/>
    <property type="match status" value="1"/>
</dbReference>
<dbReference type="PANTHER" id="PTHR30043">
    <property type="entry name" value="PHOSPHONATES TRANSPORT SYSTEM PERMEASE PROTEIN"/>
    <property type="match status" value="1"/>
</dbReference>
<dbReference type="NCBIfam" id="TIGR01097">
    <property type="entry name" value="PhnE"/>
    <property type="match status" value="1"/>
</dbReference>
<keyword evidence="4 7" id="KW-0812">Transmembrane</keyword>
<sequence length="262" mass="28895">MNEKAMRSQRKWQTIIWVAIILVFTYLASDITNFNIIHGIATLPNAITWIFSNLTITSETLERLPKILEKLAETILMSIAATTTATIFSLFLGLMGSKTTGTSSVLGVFARFIASVARNIPVVAWALILLLSFGQNSMTGYLALFVGSLGFLTRAFIETIDEASHSAVEALRATGSTYFQIVFKAVIPQCLPQMISWILFMIETNIRSATLVGILTGTGIGYSFDLYYKTLNYSAVALVTFVIVISVIIIELMSNRIRKVIL</sequence>
<evidence type="ECO:0000256" key="1">
    <source>
        <dbReference type="ARBA" id="ARBA00004651"/>
    </source>
</evidence>
<dbReference type="SUPFAM" id="SSF161098">
    <property type="entry name" value="MetI-like"/>
    <property type="match status" value="1"/>
</dbReference>
<protein>
    <submittedName>
        <fullName evidence="9">Phosphonate ABC transporter, permease protein PhnE</fullName>
    </submittedName>
</protein>
<evidence type="ECO:0000256" key="3">
    <source>
        <dbReference type="ARBA" id="ARBA00022475"/>
    </source>
</evidence>
<reference evidence="9 10" key="1">
    <citation type="submission" date="2019-05" db="EMBL/GenBank/DDBJ databases">
        <title>Psychrobacillus vulpis sp. nov., a new species isolated from feces of a red fox that inhabits in The Tablas de Daimiel Natural Park, Albacete, Spain.</title>
        <authorList>
            <person name="Rodriguez M."/>
            <person name="Reina J.C."/>
            <person name="Bejar V."/>
            <person name="Llamas I."/>
        </authorList>
    </citation>
    <scope>NUCLEOTIDE SEQUENCE [LARGE SCALE GENOMIC DNA]</scope>
    <source>
        <strain evidence="9 10">NEAU-3TGS17</strain>
    </source>
</reference>
<evidence type="ECO:0000259" key="8">
    <source>
        <dbReference type="PROSITE" id="PS50928"/>
    </source>
</evidence>
<evidence type="ECO:0000256" key="6">
    <source>
        <dbReference type="ARBA" id="ARBA00023136"/>
    </source>
</evidence>
<keyword evidence="6 7" id="KW-0472">Membrane</keyword>
<dbReference type="GO" id="GO:0015416">
    <property type="term" value="F:ABC-type phosphonate transporter activity"/>
    <property type="evidence" value="ECO:0007669"/>
    <property type="project" value="InterPro"/>
</dbReference>
<dbReference type="OrthoDB" id="358217at2"/>
<keyword evidence="10" id="KW-1185">Reference proteome</keyword>
<dbReference type="PROSITE" id="PS50928">
    <property type="entry name" value="ABC_TM1"/>
    <property type="match status" value="1"/>
</dbReference>
<feature type="transmembrane region" description="Helical" evidence="7">
    <location>
        <begin position="75"/>
        <end position="96"/>
    </location>
</feature>